<accession>A0AAV9A1Z5</accession>
<dbReference type="EMBL" id="JAUJYN010000024">
    <property type="protein sequence ID" value="KAK1258193.1"/>
    <property type="molecule type" value="Genomic_DNA"/>
</dbReference>
<organism evidence="2 3">
    <name type="scientific">Acorus gramineus</name>
    <name type="common">Dwarf sweet flag</name>
    <dbReference type="NCBI Taxonomy" id="55184"/>
    <lineage>
        <taxon>Eukaryota</taxon>
        <taxon>Viridiplantae</taxon>
        <taxon>Streptophyta</taxon>
        <taxon>Embryophyta</taxon>
        <taxon>Tracheophyta</taxon>
        <taxon>Spermatophyta</taxon>
        <taxon>Magnoliopsida</taxon>
        <taxon>Liliopsida</taxon>
        <taxon>Acoraceae</taxon>
        <taxon>Acorus</taxon>
    </lineage>
</organism>
<evidence type="ECO:0000256" key="1">
    <source>
        <dbReference type="SAM" id="Phobius"/>
    </source>
</evidence>
<gene>
    <name evidence="2" type="ORF">QJS04_geneDACA021083</name>
</gene>
<evidence type="ECO:0000313" key="3">
    <source>
        <dbReference type="Proteomes" id="UP001179952"/>
    </source>
</evidence>
<feature type="transmembrane region" description="Helical" evidence="1">
    <location>
        <begin position="34"/>
        <end position="55"/>
    </location>
</feature>
<reference evidence="2" key="2">
    <citation type="submission" date="2023-06" db="EMBL/GenBank/DDBJ databases">
        <authorList>
            <person name="Ma L."/>
            <person name="Liu K.-W."/>
            <person name="Li Z."/>
            <person name="Hsiao Y.-Y."/>
            <person name="Qi Y."/>
            <person name="Fu T."/>
            <person name="Tang G."/>
            <person name="Zhang D."/>
            <person name="Sun W.-H."/>
            <person name="Liu D.-K."/>
            <person name="Li Y."/>
            <person name="Chen G.-Z."/>
            <person name="Liu X.-D."/>
            <person name="Liao X.-Y."/>
            <person name="Jiang Y.-T."/>
            <person name="Yu X."/>
            <person name="Hao Y."/>
            <person name="Huang J."/>
            <person name="Zhao X.-W."/>
            <person name="Ke S."/>
            <person name="Chen Y.-Y."/>
            <person name="Wu W.-L."/>
            <person name="Hsu J.-L."/>
            <person name="Lin Y.-F."/>
            <person name="Huang M.-D."/>
            <person name="Li C.-Y."/>
            <person name="Huang L."/>
            <person name="Wang Z.-W."/>
            <person name="Zhao X."/>
            <person name="Zhong W.-Y."/>
            <person name="Peng D.-H."/>
            <person name="Ahmad S."/>
            <person name="Lan S."/>
            <person name="Zhang J.-S."/>
            <person name="Tsai W.-C."/>
            <person name="Van De Peer Y."/>
            <person name="Liu Z.-J."/>
        </authorList>
    </citation>
    <scope>NUCLEOTIDE SEQUENCE</scope>
    <source>
        <strain evidence="2">SCP</strain>
        <tissue evidence="2">Leaves</tissue>
    </source>
</reference>
<keyword evidence="1" id="KW-0472">Membrane</keyword>
<dbReference type="Proteomes" id="UP001179952">
    <property type="component" value="Unassembled WGS sequence"/>
</dbReference>
<evidence type="ECO:0000313" key="2">
    <source>
        <dbReference type="EMBL" id="KAK1258193.1"/>
    </source>
</evidence>
<reference evidence="2" key="1">
    <citation type="journal article" date="2023" name="Nat. Commun.">
        <title>Diploid and tetraploid genomes of Acorus and the evolution of monocots.</title>
        <authorList>
            <person name="Ma L."/>
            <person name="Liu K.W."/>
            <person name="Li Z."/>
            <person name="Hsiao Y.Y."/>
            <person name="Qi Y."/>
            <person name="Fu T."/>
            <person name="Tang G.D."/>
            <person name="Zhang D."/>
            <person name="Sun W.H."/>
            <person name="Liu D.K."/>
            <person name="Li Y."/>
            <person name="Chen G.Z."/>
            <person name="Liu X.D."/>
            <person name="Liao X.Y."/>
            <person name="Jiang Y.T."/>
            <person name="Yu X."/>
            <person name="Hao Y."/>
            <person name="Huang J."/>
            <person name="Zhao X.W."/>
            <person name="Ke S."/>
            <person name="Chen Y.Y."/>
            <person name="Wu W.L."/>
            <person name="Hsu J.L."/>
            <person name="Lin Y.F."/>
            <person name="Huang M.D."/>
            <person name="Li C.Y."/>
            <person name="Huang L."/>
            <person name="Wang Z.W."/>
            <person name="Zhao X."/>
            <person name="Zhong W.Y."/>
            <person name="Peng D.H."/>
            <person name="Ahmad S."/>
            <person name="Lan S."/>
            <person name="Zhang J.S."/>
            <person name="Tsai W.C."/>
            <person name="Van de Peer Y."/>
            <person name="Liu Z.J."/>
        </authorList>
    </citation>
    <scope>NUCLEOTIDE SEQUENCE</scope>
    <source>
        <strain evidence="2">SCP</strain>
    </source>
</reference>
<keyword evidence="1" id="KW-0812">Transmembrane</keyword>
<sequence length="75" mass="8434">MPCPTRVGHGYAPPNGVSVLSRMRIMKFRRKTRIRMTVMMDTVAMIVVASLMVIANQLVGPPRRRFCDQCNGLSI</sequence>
<name>A0AAV9A1Z5_ACOGR</name>
<keyword evidence="3" id="KW-1185">Reference proteome</keyword>
<dbReference type="AlphaFoldDB" id="A0AAV9A1Z5"/>
<proteinExistence type="predicted"/>
<keyword evidence="1" id="KW-1133">Transmembrane helix</keyword>
<comment type="caution">
    <text evidence="2">The sequence shown here is derived from an EMBL/GenBank/DDBJ whole genome shotgun (WGS) entry which is preliminary data.</text>
</comment>
<protein>
    <submittedName>
        <fullName evidence="2">Uncharacterized protein</fullName>
    </submittedName>
</protein>